<feature type="transmembrane region" description="Helical" evidence="1">
    <location>
        <begin position="102"/>
        <end position="120"/>
    </location>
</feature>
<comment type="caution">
    <text evidence="2">The sequence shown here is derived from an EMBL/GenBank/DDBJ whole genome shotgun (WGS) entry which is preliminary data.</text>
</comment>
<dbReference type="AlphaFoldDB" id="A0A398CZM8"/>
<dbReference type="EMBL" id="QXJM01000023">
    <property type="protein sequence ID" value="RIE04661.1"/>
    <property type="molecule type" value="Genomic_DNA"/>
</dbReference>
<keyword evidence="1" id="KW-1133">Transmembrane helix</keyword>
<protein>
    <submittedName>
        <fullName evidence="2">Uncharacterized protein</fullName>
    </submittedName>
</protein>
<accession>A0A398CZM8</accession>
<evidence type="ECO:0000256" key="1">
    <source>
        <dbReference type="SAM" id="Phobius"/>
    </source>
</evidence>
<sequence>MAGEQRYAVPLISAIAAFLNGVGGTPPYIPYRRANSNWSGKVVLREKFSSEKSGYRPSLVRKNDALSEWQRIRNVFDGKKKTALTGGCTECKDWIGVERNHTVLLLYVSVYILSISVYILF</sequence>
<evidence type="ECO:0000313" key="2">
    <source>
        <dbReference type="EMBL" id="RIE04661.1"/>
    </source>
</evidence>
<organism evidence="2 3">
    <name type="scientific">Cohnella faecalis</name>
    <dbReference type="NCBI Taxonomy" id="2315694"/>
    <lineage>
        <taxon>Bacteria</taxon>
        <taxon>Bacillati</taxon>
        <taxon>Bacillota</taxon>
        <taxon>Bacilli</taxon>
        <taxon>Bacillales</taxon>
        <taxon>Paenibacillaceae</taxon>
        <taxon>Cohnella</taxon>
    </lineage>
</organism>
<keyword evidence="3" id="KW-1185">Reference proteome</keyword>
<reference evidence="2 3" key="1">
    <citation type="submission" date="2018-09" db="EMBL/GenBank/DDBJ databases">
        <title>Cohnella cavernae sp. nov., isolated from a karst cave.</title>
        <authorList>
            <person name="Zhu H."/>
        </authorList>
    </citation>
    <scope>NUCLEOTIDE SEQUENCE [LARGE SCALE GENOMIC DNA]</scope>
    <source>
        <strain evidence="2 3">K2E09-144</strain>
    </source>
</reference>
<dbReference type="Proteomes" id="UP000266340">
    <property type="component" value="Unassembled WGS sequence"/>
</dbReference>
<keyword evidence="1" id="KW-0812">Transmembrane</keyword>
<evidence type="ECO:0000313" key="3">
    <source>
        <dbReference type="Proteomes" id="UP000266340"/>
    </source>
</evidence>
<gene>
    <name evidence="2" type="ORF">D3H35_04005</name>
</gene>
<proteinExistence type="predicted"/>
<keyword evidence="1" id="KW-0472">Membrane</keyword>
<name>A0A398CZM8_9BACL</name>